<protein>
    <recommendedName>
        <fullName evidence="6">Polyhydroxybutyrate depolymerase</fullName>
    </recommendedName>
</protein>
<gene>
    <name evidence="4" type="primary">lpqP</name>
    <name evidence="4" type="ORF">Ate02nite_88890</name>
</gene>
<evidence type="ECO:0000313" key="5">
    <source>
        <dbReference type="Proteomes" id="UP000623608"/>
    </source>
</evidence>
<dbReference type="AlphaFoldDB" id="A0A919NYG5"/>
<dbReference type="InterPro" id="IPR029058">
    <property type="entry name" value="AB_hydrolase_fold"/>
</dbReference>
<dbReference type="PANTHER" id="PTHR43037">
    <property type="entry name" value="UNNAMED PRODUCT-RELATED"/>
    <property type="match status" value="1"/>
</dbReference>
<dbReference type="PANTHER" id="PTHR43037:SF1">
    <property type="entry name" value="BLL1128 PROTEIN"/>
    <property type="match status" value="1"/>
</dbReference>
<keyword evidence="1 3" id="KW-0732">Signal</keyword>
<evidence type="ECO:0000256" key="3">
    <source>
        <dbReference type="SAM" id="SignalP"/>
    </source>
</evidence>
<evidence type="ECO:0008006" key="6">
    <source>
        <dbReference type="Google" id="ProtNLM"/>
    </source>
</evidence>
<reference evidence="4" key="1">
    <citation type="submission" date="2021-01" db="EMBL/GenBank/DDBJ databases">
        <title>Whole genome shotgun sequence of Actinoplanes tereljensis NBRC 105297.</title>
        <authorList>
            <person name="Komaki H."/>
            <person name="Tamura T."/>
        </authorList>
    </citation>
    <scope>NUCLEOTIDE SEQUENCE</scope>
    <source>
        <strain evidence="4">NBRC 105297</strain>
    </source>
</reference>
<name>A0A919NYG5_9ACTN</name>
<evidence type="ECO:0000313" key="4">
    <source>
        <dbReference type="EMBL" id="GIF26159.1"/>
    </source>
</evidence>
<comment type="caution">
    <text evidence="4">The sequence shown here is derived from an EMBL/GenBank/DDBJ whole genome shotgun (WGS) entry which is preliminary data.</text>
</comment>
<dbReference type="InterPro" id="IPR050955">
    <property type="entry name" value="Plant_Biomass_Hydrol_Est"/>
</dbReference>
<proteinExistence type="predicted"/>
<organism evidence="4 5">
    <name type="scientific">Paractinoplanes tereljensis</name>
    <dbReference type="NCBI Taxonomy" id="571912"/>
    <lineage>
        <taxon>Bacteria</taxon>
        <taxon>Bacillati</taxon>
        <taxon>Actinomycetota</taxon>
        <taxon>Actinomycetes</taxon>
        <taxon>Micromonosporales</taxon>
        <taxon>Micromonosporaceae</taxon>
        <taxon>Paractinoplanes</taxon>
    </lineage>
</organism>
<evidence type="ECO:0000256" key="1">
    <source>
        <dbReference type="ARBA" id="ARBA00022729"/>
    </source>
</evidence>
<feature type="region of interest" description="Disordered" evidence="2">
    <location>
        <begin position="193"/>
        <end position="212"/>
    </location>
</feature>
<evidence type="ECO:0000256" key="2">
    <source>
        <dbReference type="SAM" id="MobiDB-lite"/>
    </source>
</evidence>
<dbReference type="Gene3D" id="3.40.50.1820">
    <property type="entry name" value="alpha/beta hydrolase"/>
    <property type="match status" value="1"/>
</dbReference>
<keyword evidence="5" id="KW-1185">Reference proteome</keyword>
<feature type="signal peptide" evidence="3">
    <location>
        <begin position="1"/>
        <end position="22"/>
    </location>
</feature>
<feature type="chain" id="PRO_5036929327" description="Polyhydroxybutyrate depolymerase" evidence="3">
    <location>
        <begin position="23"/>
        <end position="306"/>
    </location>
</feature>
<accession>A0A919NYG5</accession>
<sequence>MRRLALFLPFFLLLVTACSSPAKPKPDPTGASDHTIRVGALDRTYRVFRPVIPAGRKAALVVVLHGAAGTGRQAAKSYEWDDAATAGGFVAVFPDGVRRTWNASPDCCGVAARDQVDDVAFIKALVAEVSRSIPIDPARVFATGISNGALLTFRLACETTLFAAIAPVAGTMINPCVAPAPLSVLQIHGKDDQTIPYGGGPGRRSTSGDGRLPVKIDGPAVEALNATWRKVDDCPKPAVTTTGAITTTLARCPDGRAVELIAVDGAGHQWPGSDGPGPIASRLLRLDPPYMALNATDTIWRFFNGV</sequence>
<dbReference type="EMBL" id="BOMY01000055">
    <property type="protein sequence ID" value="GIF26159.1"/>
    <property type="molecule type" value="Genomic_DNA"/>
</dbReference>
<dbReference type="RefSeq" id="WP_203813936.1">
    <property type="nucleotide sequence ID" value="NZ_BOMY01000055.1"/>
</dbReference>
<dbReference type="Proteomes" id="UP000623608">
    <property type="component" value="Unassembled WGS sequence"/>
</dbReference>
<dbReference type="SUPFAM" id="SSF53474">
    <property type="entry name" value="alpha/beta-Hydrolases"/>
    <property type="match status" value="1"/>
</dbReference>
<dbReference type="PROSITE" id="PS51257">
    <property type="entry name" value="PROKAR_LIPOPROTEIN"/>
    <property type="match status" value="1"/>
</dbReference>